<feature type="compositionally biased region" description="Basic and acidic residues" evidence="1">
    <location>
        <begin position="45"/>
        <end position="64"/>
    </location>
</feature>
<evidence type="ECO:0000313" key="2">
    <source>
        <dbReference type="EMBL" id="MBB4347378.1"/>
    </source>
</evidence>
<evidence type="ECO:0000313" key="4">
    <source>
        <dbReference type="EMBL" id="MBB4444915.1"/>
    </source>
</evidence>
<sequence length="64" mass="7264">MGDVVNLRQFKKTKARSEKEKHAEQSRISHGRTKAEKSLTTALNDKAEKSLNQGKLEKSQKNPE</sequence>
<dbReference type="Proteomes" id="UP000576087">
    <property type="component" value="Unassembled WGS sequence"/>
</dbReference>
<dbReference type="EMBL" id="JACIGY010000001">
    <property type="protein sequence ID" value="MBB4410228.1"/>
    <property type="molecule type" value="Genomic_DNA"/>
</dbReference>
<organism evidence="4 7">
    <name type="scientific">Aliirhizobium cellulosilyticum</name>
    <dbReference type="NCBI Taxonomy" id="393664"/>
    <lineage>
        <taxon>Bacteria</taxon>
        <taxon>Pseudomonadati</taxon>
        <taxon>Pseudomonadota</taxon>
        <taxon>Alphaproteobacteria</taxon>
        <taxon>Hyphomicrobiales</taxon>
        <taxon>Rhizobiaceae</taxon>
        <taxon>Aliirhizobium</taxon>
    </lineage>
</organism>
<evidence type="ECO:0000313" key="5">
    <source>
        <dbReference type="Proteomes" id="UP000520770"/>
    </source>
</evidence>
<dbReference type="EMBL" id="JACIGW010000001">
    <property type="protein sequence ID" value="MBB4347378.1"/>
    <property type="molecule type" value="Genomic_DNA"/>
</dbReference>
<feature type="region of interest" description="Disordered" evidence="1">
    <location>
        <begin position="1"/>
        <end position="64"/>
    </location>
</feature>
<name>A0A7W4XH68_9HYPH</name>
<evidence type="ECO:0000313" key="3">
    <source>
        <dbReference type="EMBL" id="MBB4410228.1"/>
    </source>
</evidence>
<protein>
    <recommendedName>
        <fullName evidence="8">DUF4169 family protein</fullName>
    </recommendedName>
</protein>
<dbReference type="AlphaFoldDB" id="A0A7W4XH68"/>
<dbReference type="Proteomes" id="UP000524535">
    <property type="component" value="Unassembled WGS sequence"/>
</dbReference>
<gene>
    <name evidence="3" type="ORF">GGE31_000699</name>
    <name evidence="2" type="ORF">GGE33_001086</name>
    <name evidence="4" type="ORF">GGE35_000697</name>
</gene>
<accession>A0A7W4XH68</accession>
<dbReference type="Proteomes" id="UP000520770">
    <property type="component" value="Unassembled WGS sequence"/>
</dbReference>
<evidence type="ECO:0000313" key="7">
    <source>
        <dbReference type="Proteomes" id="UP000576087"/>
    </source>
</evidence>
<comment type="caution">
    <text evidence="4">The sequence shown here is derived from an EMBL/GenBank/DDBJ whole genome shotgun (WGS) entry which is preliminary data.</text>
</comment>
<proteinExistence type="predicted"/>
<dbReference type="InterPro" id="IPR025227">
    <property type="entry name" value="DUF4169"/>
</dbReference>
<dbReference type="EMBL" id="JACIHM010000001">
    <property type="protein sequence ID" value="MBB4444915.1"/>
    <property type="molecule type" value="Genomic_DNA"/>
</dbReference>
<reference evidence="5 6" key="1">
    <citation type="submission" date="2020-08" db="EMBL/GenBank/DDBJ databases">
        <title>Genomic Encyclopedia of Type Strains, Phase IV (KMG-V): Genome sequencing to study the core and pangenomes of soil and plant-associated prokaryotes.</title>
        <authorList>
            <person name="Whitman W."/>
        </authorList>
    </citation>
    <scope>NUCLEOTIDE SEQUENCE [LARGE SCALE GENOMIC DNA]</scope>
    <source>
        <strain evidence="3 6">SEMIA 444</strain>
        <strain evidence="2 5">SEMIA 448</strain>
        <strain evidence="4 7">SEMIA 452</strain>
    </source>
</reference>
<keyword evidence="6" id="KW-1185">Reference proteome</keyword>
<evidence type="ECO:0008006" key="8">
    <source>
        <dbReference type="Google" id="ProtNLM"/>
    </source>
</evidence>
<dbReference type="Pfam" id="PF13770">
    <property type="entry name" value="DUF4169"/>
    <property type="match status" value="1"/>
</dbReference>
<feature type="compositionally biased region" description="Basic and acidic residues" evidence="1">
    <location>
        <begin position="15"/>
        <end position="37"/>
    </location>
</feature>
<evidence type="ECO:0000313" key="6">
    <source>
        <dbReference type="Proteomes" id="UP000524535"/>
    </source>
</evidence>
<dbReference type="RefSeq" id="WP_148147644.1">
    <property type="nucleotide sequence ID" value="NZ_JACIGW010000001.1"/>
</dbReference>
<evidence type="ECO:0000256" key="1">
    <source>
        <dbReference type="SAM" id="MobiDB-lite"/>
    </source>
</evidence>